<comment type="caution">
    <text evidence="1">The sequence shown here is derived from an EMBL/GenBank/DDBJ whole genome shotgun (WGS) entry which is preliminary data.</text>
</comment>
<dbReference type="InterPro" id="IPR011006">
    <property type="entry name" value="CheY-like_superfamily"/>
</dbReference>
<dbReference type="EMBL" id="JAJCIS010000018">
    <property type="protein sequence ID" value="MCB7389078.1"/>
    <property type="molecule type" value="Genomic_DNA"/>
</dbReference>
<dbReference type="RefSeq" id="WP_066737915.1">
    <property type="nucleotide sequence ID" value="NZ_JAJCIQ010000018.1"/>
</dbReference>
<sequence>MVKTIALCCSENVVRTTVTLIRLANVKVFNDGIELAYYLKENDDCQLAVIAVDGAKGMNYCTYVRGQNSKIPILWISDTEEYEEKAAKIPVNDFWVKPMPEMLLEKMAAELLK</sequence>
<accession>A0ABS8DKV4</accession>
<protein>
    <submittedName>
        <fullName evidence="1">Response regulator</fullName>
    </submittedName>
</protein>
<dbReference type="SUPFAM" id="SSF52172">
    <property type="entry name" value="CheY-like"/>
    <property type="match status" value="1"/>
</dbReference>
<evidence type="ECO:0000313" key="2">
    <source>
        <dbReference type="Proteomes" id="UP001299546"/>
    </source>
</evidence>
<name>A0ABS8DKV4_9FIRM</name>
<dbReference type="Gene3D" id="3.40.50.2300">
    <property type="match status" value="1"/>
</dbReference>
<reference evidence="1 2" key="1">
    <citation type="submission" date="2021-10" db="EMBL/GenBank/DDBJ databases">
        <title>Collection of gut derived symbiotic bacterial strains cultured from healthy donors.</title>
        <authorList>
            <person name="Lin H."/>
            <person name="Littmann E."/>
            <person name="Kohout C."/>
            <person name="Pamer E.G."/>
        </authorList>
    </citation>
    <scope>NUCLEOTIDE SEQUENCE [LARGE SCALE GENOMIC DNA]</scope>
    <source>
        <strain evidence="1 2">DFI.1.165</strain>
    </source>
</reference>
<gene>
    <name evidence="1" type="ORF">LIZ65_17480</name>
</gene>
<organism evidence="1 2">
    <name type="scientific">Bariatricus massiliensis</name>
    <dbReference type="NCBI Taxonomy" id="1745713"/>
    <lineage>
        <taxon>Bacteria</taxon>
        <taxon>Bacillati</taxon>
        <taxon>Bacillota</taxon>
        <taxon>Clostridia</taxon>
        <taxon>Lachnospirales</taxon>
        <taxon>Lachnospiraceae</taxon>
        <taxon>Bariatricus</taxon>
    </lineage>
</organism>
<proteinExistence type="predicted"/>
<evidence type="ECO:0000313" key="1">
    <source>
        <dbReference type="EMBL" id="MCB7389078.1"/>
    </source>
</evidence>
<dbReference type="Proteomes" id="UP001299546">
    <property type="component" value="Unassembled WGS sequence"/>
</dbReference>
<keyword evidence="2" id="KW-1185">Reference proteome</keyword>